<dbReference type="KEGG" id="thyd:TTHT_0139"/>
<dbReference type="EMBL" id="AP017470">
    <property type="protein sequence ID" value="BBB31782.1"/>
    <property type="molecule type" value="Genomic_DNA"/>
</dbReference>
<feature type="transmembrane region" description="Helical" evidence="1">
    <location>
        <begin position="65"/>
        <end position="88"/>
    </location>
</feature>
<name>A0A7R6PSG1_9BACT</name>
<keyword evidence="1" id="KW-0812">Transmembrane</keyword>
<keyword evidence="1" id="KW-1133">Transmembrane helix</keyword>
<keyword evidence="3" id="KW-1185">Reference proteome</keyword>
<evidence type="ECO:0000256" key="1">
    <source>
        <dbReference type="SAM" id="Phobius"/>
    </source>
</evidence>
<feature type="transmembrane region" description="Helical" evidence="1">
    <location>
        <begin position="41"/>
        <end position="59"/>
    </location>
</feature>
<dbReference type="AlphaFoldDB" id="A0A7R6PSG1"/>
<protein>
    <submittedName>
        <fullName evidence="2">Uncharacterized protein</fullName>
    </submittedName>
</protein>
<feature type="transmembrane region" description="Helical" evidence="1">
    <location>
        <begin position="6"/>
        <end position="25"/>
    </location>
</feature>
<dbReference type="Proteomes" id="UP000595564">
    <property type="component" value="Chromosome"/>
</dbReference>
<gene>
    <name evidence="2" type="ORF">TTHT_0139</name>
</gene>
<organism evidence="2 3">
    <name type="scientific">Thermotomaculum hydrothermale</name>
    <dbReference type="NCBI Taxonomy" id="981385"/>
    <lineage>
        <taxon>Bacteria</taxon>
        <taxon>Pseudomonadati</taxon>
        <taxon>Acidobacteriota</taxon>
        <taxon>Holophagae</taxon>
        <taxon>Thermotomaculales</taxon>
        <taxon>Thermotomaculaceae</taxon>
        <taxon>Thermotomaculum</taxon>
    </lineage>
</organism>
<proteinExistence type="predicted"/>
<reference evidence="2 3" key="1">
    <citation type="journal article" date="2012" name="Extremophiles">
        <title>Thermotomaculum hydrothermale gen. nov., sp. nov., a novel heterotrophic thermophile within the phylum Acidobacteria from a deep-sea hydrothermal vent chimney in the Southern Okinawa Trough.</title>
        <authorList>
            <person name="Izumi H."/>
            <person name="Nunoura T."/>
            <person name="Miyazaki M."/>
            <person name="Mino S."/>
            <person name="Toki T."/>
            <person name="Takai K."/>
            <person name="Sako Y."/>
            <person name="Sawabe T."/>
            <person name="Nakagawa S."/>
        </authorList>
    </citation>
    <scope>NUCLEOTIDE SEQUENCE [LARGE SCALE GENOMIC DNA]</scope>
    <source>
        <strain evidence="2 3">AC55</strain>
    </source>
</reference>
<evidence type="ECO:0000313" key="3">
    <source>
        <dbReference type="Proteomes" id="UP000595564"/>
    </source>
</evidence>
<evidence type="ECO:0000313" key="2">
    <source>
        <dbReference type="EMBL" id="BBB31782.1"/>
    </source>
</evidence>
<accession>A0A7R6PSG1</accession>
<keyword evidence="1" id="KW-0472">Membrane</keyword>
<dbReference type="RefSeq" id="WP_201328113.1">
    <property type="nucleotide sequence ID" value="NZ_AP017470.1"/>
</dbReference>
<sequence length="110" mass="12905">MKKGDNFFVIIFSFLFPLMLIGWGIRESLTKSQKKVETEGLLFNLIFLFALIFLKYLSLIPILGIVFSFLFTIFLWFYVLAFVVIVIIKSNDIEKELPFISFYAERLMGK</sequence>